<protein>
    <recommendedName>
        <fullName evidence="2">Copper amine oxidase-like N-terminal domain-containing protein</fullName>
    </recommendedName>
</protein>
<comment type="caution">
    <text evidence="3">The sequence shown here is derived from an EMBL/GenBank/DDBJ whole genome shotgun (WGS) entry which is preliminary data.</text>
</comment>
<dbReference type="InterPro" id="IPR036582">
    <property type="entry name" value="Mao_N_sf"/>
</dbReference>
<dbReference type="Gene3D" id="3.30.457.10">
    <property type="entry name" value="Copper amine oxidase-like, N-terminal domain"/>
    <property type="match status" value="1"/>
</dbReference>
<gene>
    <name evidence="3" type="ORF">IAB00_00990</name>
</gene>
<evidence type="ECO:0000313" key="3">
    <source>
        <dbReference type="EMBL" id="HIU09821.1"/>
    </source>
</evidence>
<proteinExistence type="predicted"/>
<dbReference type="EMBL" id="DVMH01000006">
    <property type="protein sequence ID" value="HIU09821.1"/>
    <property type="molecule type" value="Genomic_DNA"/>
</dbReference>
<organism evidence="3 4">
    <name type="scientific">Candidatus Avidehalobacter gallistercoris</name>
    <dbReference type="NCBI Taxonomy" id="2840694"/>
    <lineage>
        <taxon>Bacteria</taxon>
        <taxon>Bacillati</taxon>
        <taxon>Bacillota</taxon>
        <taxon>Clostridia</taxon>
        <taxon>Eubacteriales</taxon>
        <taxon>Peptococcaceae</taxon>
        <taxon>Peptococcaceae incertae sedis</taxon>
        <taxon>Candidatus Avidehalobacter</taxon>
    </lineage>
</organism>
<reference evidence="3" key="1">
    <citation type="submission" date="2020-10" db="EMBL/GenBank/DDBJ databases">
        <authorList>
            <person name="Gilroy R."/>
        </authorList>
    </citation>
    <scope>NUCLEOTIDE SEQUENCE</scope>
    <source>
        <strain evidence="3">2830</strain>
    </source>
</reference>
<feature type="signal peptide" evidence="1">
    <location>
        <begin position="1"/>
        <end position="22"/>
    </location>
</feature>
<reference evidence="3" key="2">
    <citation type="journal article" date="2021" name="PeerJ">
        <title>Extensive microbial diversity within the chicken gut microbiome revealed by metagenomics and culture.</title>
        <authorList>
            <person name="Gilroy R."/>
            <person name="Ravi A."/>
            <person name="Getino M."/>
            <person name="Pursley I."/>
            <person name="Horton D.L."/>
            <person name="Alikhan N.F."/>
            <person name="Baker D."/>
            <person name="Gharbi K."/>
            <person name="Hall N."/>
            <person name="Watson M."/>
            <person name="Adriaenssens E.M."/>
            <person name="Foster-Nyarko E."/>
            <person name="Jarju S."/>
            <person name="Secka A."/>
            <person name="Antonio M."/>
            <person name="Oren A."/>
            <person name="Chaudhuri R.R."/>
            <person name="La Ragione R."/>
            <person name="Hildebrand F."/>
            <person name="Pallen M.J."/>
        </authorList>
    </citation>
    <scope>NUCLEOTIDE SEQUENCE</scope>
    <source>
        <strain evidence="3">2830</strain>
    </source>
</reference>
<sequence length="339" mass="35997">MKKMRILCAAALLCVLPGLALAVETSAPVSATSDGVSETAYAETNNQLLPVTVATTLKEVVEEGDGYLLITVNDQNVQLNIPENFTAISAKDGSLVDWKTLKAGDAVVANYGPQATFSIPPQSPLNYLIVVGNEKAPAGMFTVEEVTEAEDGWQILTNQGSLYITLTKAVWGETAPVKGEQLLAWYDVVMESYPAQAVADKAIRVATETEAEKPAEAQDIHVKVGDNTIAGAVEVVNDVKMVPLRGVAEALGFELTWSEAPMSAHISNGTVQANVVIGKDNYFQSTSVPDADGKYAPAALGAAPYLQNKTTTYVPAKLFELLGFEVTETDGFININAAK</sequence>
<dbReference type="InterPro" id="IPR012854">
    <property type="entry name" value="Cu_amine_oxidase-like_N"/>
</dbReference>
<accession>A0A9D1HK53</accession>
<name>A0A9D1HK53_9FIRM</name>
<dbReference type="Pfam" id="PF07833">
    <property type="entry name" value="Cu_amine_oxidN1"/>
    <property type="match status" value="1"/>
</dbReference>
<dbReference type="SUPFAM" id="SSF55383">
    <property type="entry name" value="Copper amine oxidase, domain N"/>
    <property type="match status" value="1"/>
</dbReference>
<dbReference type="Proteomes" id="UP000824124">
    <property type="component" value="Unassembled WGS sequence"/>
</dbReference>
<feature type="chain" id="PRO_5038520464" description="Copper amine oxidase-like N-terminal domain-containing protein" evidence="1">
    <location>
        <begin position="23"/>
        <end position="339"/>
    </location>
</feature>
<feature type="domain" description="Copper amine oxidase-like N-terminal" evidence="2">
    <location>
        <begin position="235"/>
        <end position="327"/>
    </location>
</feature>
<evidence type="ECO:0000259" key="2">
    <source>
        <dbReference type="Pfam" id="PF07833"/>
    </source>
</evidence>
<evidence type="ECO:0000256" key="1">
    <source>
        <dbReference type="SAM" id="SignalP"/>
    </source>
</evidence>
<keyword evidence="1" id="KW-0732">Signal</keyword>
<dbReference type="AlphaFoldDB" id="A0A9D1HK53"/>
<evidence type="ECO:0000313" key="4">
    <source>
        <dbReference type="Proteomes" id="UP000824124"/>
    </source>
</evidence>